<dbReference type="EMBL" id="SIUB01000006">
    <property type="protein sequence ID" value="TBN51877.1"/>
    <property type="molecule type" value="Genomic_DNA"/>
</dbReference>
<name>A0A4Q9GFW7_9HYPH</name>
<dbReference type="PANTHER" id="PTHR30367">
    <property type="entry name" value="P-HYDROXYBENZOIC ACID EFFLUX PUMP SUBUNIT AAEA-RELATED"/>
    <property type="match status" value="1"/>
</dbReference>
<dbReference type="Pfam" id="PF25963">
    <property type="entry name" value="Beta-barrel_AAEA"/>
    <property type="match status" value="1"/>
</dbReference>
<keyword evidence="3 6" id="KW-1133">Transmembrane helix</keyword>
<evidence type="ECO:0000313" key="9">
    <source>
        <dbReference type="EMBL" id="TBN51877.1"/>
    </source>
</evidence>
<dbReference type="PANTHER" id="PTHR30367:SF12">
    <property type="entry name" value="P-HYDROXYBENZOIC ACID EFFLUX PUMP SUBUNIT AAEA"/>
    <property type="match status" value="1"/>
</dbReference>
<dbReference type="GO" id="GO:0016020">
    <property type="term" value="C:membrane"/>
    <property type="evidence" value="ECO:0007669"/>
    <property type="project" value="InterPro"/>
</dbReference>
<keyword evidence="2 6" id="KW-0812">Transmembrane</keyword>
<feature type="compositionally biased region" description="Basic and acidic residues" evidence="5">
    <location>
        <begin position="97"/>
        <end position="111"/>
    </location>
</feature>
<dbReference type="InterPro" id="IPR006143">
    <property type="entry name" value="RND_pump_MFP"/>
</dbReference>
<feature type="domain" description="Multidrug resistance protein MdtA-like barrel-sandwich hybrid" evidence="7">
    <location>
        <begin position="46"/>
        <end position="186"/>
    </location>
</feature>
<evidence type="ECO:0000256" key="2">
    <source>
        <dbReference type="ARBA" id="ARBA00022692"/>
    </source>
</evidence>
<evidence type="ECO:0000256" key="3">
    <source>
        <dbReference type="ARBA" id="ARBA00022989"/>
    </source>
</evidence>
<proteinExistence type="inferred from homology"/>
<dbReference type="Gene3D" id="2.40.50.100">
    <property type="match status" value="1"/>
</dbReference>
<keyword evidence="4 6" id="KW-0472">Membrane</keyword>
<dbReference type="SUPFAM" id="SSF111369">
    <property type="entry name" value="HlyD-like secretion proteins"/>
    <property type="match status" value="1"/>
</dbReference>
<evidence type="ECO:0000259" key="8">
    <source>
        <dbReference type="Pfam" id="PF25963"/>
    </source>
</evidence>
<dbReference type="Gene3D" id="2.40.30.170">
    <property type="match status" value="1"/>
</dbReference>
<comment type="caution">
    <text evidence="9">The sequence shown here is derived from an EMBL/GenBank/DDBJ whole genome shotgun (WGS) entry which is preliminary data.</text>
</comment>
<evidence type="ECO:0000259" key="7">
    <source>
        <dbReference type="Pfam" id="PF25917"/>
    </source>
</evidence>
<comment type="similarity">
    <text evidence="1">Belongs to the membrane fusion protein (MFP) (TC 8.A.1) family.</text>
</comment>
<dbReference type="AlphaFoldDB" id="A0A4Q9GFW7"/>
<evidence type="ECO:0000313" key="10">
    <source>
        <dbReference type="Proteomes" id="UP000291613"/>
    </source>
</evidence>
<keyword evidence="10" id="KW-1185">Reference proteome</keyword>
<dbReference type="InterPro" id="IPR058625">
    <property type="entry name" value="MdtA-like_BSH"/>
</dbReference>
<dbReference type="OrthoDB" id="9811754at2"/>
<reference evidence="9 10" key="1">
    <citation type="submission" date="2019-02" db="EMBL/GenBank/DDBJ databases">
        <title>Hansschlegelia quercus sp. nov., a novel methylotrophic bacterium from buds of oak (Quercus robur L.).</title>
        <authorList>
            <person name="Agafonova N.V."/>
            <person name="Kaparullina E.N."/>
            <person name="Grouzdev D.S."/>
            <person name="Doronina N.V."/>
        </authorList>
    </citation>
    <scope>NUCLEOTIDE SEQUENCE [LARGE SCALE GENOMIC DNA]</scope>
    <source>
        <strain evidence="9 10">Dub</strain>
    </source>
</reference>
<evidence type="ECO:0000256" key="6">
    <source>
        <dbReference type="SAM" id="Phobius"/>
    </source>
</evidence>
<organism evidence="9 10">
    <name type="scientific">Hansschlegelia quercus</name>
    <dbReference type="NCBI Taxonomy" id="2528245"/>
    <lineage>
        <taxon>Bacteria</taxon>
        <taxon>Pseudomonadati</taxon>
        <taxon>Pseudomonadota</taxon>
        <taxon>Alphaproteobacteria</taxon>
        <taxon>Hyphomicrobiales</taxon>
        <taxon>Methylopilaceae</taxon>
        <taxon>Hansschlegelia</taxon>
    </lineage>
</organism>
<protein>
    <submittedName>
        <fullName evidence="9">Efflux RND transporter periplasmic adaptor subunit</fullName>
    </submittedName>
</protein>
<evidence type="ECO:0000256" key="4">
    <source>
        <dbReference type="ARBA" id="ARBA00023136"/>
    </source>
</evidence>
<dbReference type="Pfam" id="PF25917">
    <property type="entry name" value="BSH_RND"/>
    <property type="match status" value="1"/>
</dbReference>
<accession>A0A4Q9GFW7</accession>
<feature type="region of interest" description="Disordered" evidence="5">
    <location>
        <begin position="97"/>
        <end position="116"/>
    </location>
</feature>
<dbReference type="Proteomes" id="UP000291613">
    <property type="component" value="Unassembled WGS sequence"/>
</dbReference>
<sequence length="291" mass="31750">MPSPKAVARVAATLVAFLAAIAGGIYVWRAYVETPWTRDGRVRADVVQLAPDVAGQVFDLRVKDNQQIRKGDVLFVIDEERFRLALDLARATEAGRASDLDQKRRESDRRSRLTSAALSEEAREQALAAVSAADAALRAAVAERQTAELNLERAEVRSPVNGYVTNLLLKTGDYVTAGRAVIAIVDSDSFYVAGYFEETKLPLIRESDPATVRLMGDSREIEGRVDSVARAIVDRDNALGADLTANVNPSFSWVRLAQRIPVRIGIGQVPDGVRLSAGLTATVIIRPRDRQ</sequence>
<evidence type="ECO:0000256" key="5">
    <source>
        <dbReference type="SAM" id="MobiDB-lite"/>
    </source>
</evidence>
<dbReference type="InterPro" id="IPR050393">
    <property type="entry name" value="MFP_Efflux_Pump"/>
</dbReference>
<evidence type="ECO:0000256" key="1">
    <source>
        <dbReference type="ARBA" id="ARBA00009477"/>
    </source>
</evidence>
<dbReference type="GO" id="GO:0022857">
    <property type="term" value="F:transmembrane transporter activity"/>
    <property type="evidence" value="ECO:0007669"/>
    <property type="project" value="InterPro"/>
</dbReference>
<dbReference type="NCBIfam" id="TIGR01730">
    <property type="entry name" value="RND_mfp"/>
    <property type="match status" value="1"/>
</dbReference>
<feature type="domain" description="p-hydroxybenzoic acid efflux pump subunit AaeA-like beta-barrel" evidence="8">
    <location>
        <begin position="189"/>
        <end position="285"/>
    </location>
</feature>
<feature type="transmembrane region" description="Helical" evidence="6">
    <location>
        <begin position="6"/>
        <end position="28"/>
    </location>
</feature>
<gene>
    <name evidence="9" type="ORF">EYR15_13365</name>
</gene>
<dbReference type="InterPro" id="IPR058634">
    <property type="entry name" value="AaeA-lik-b-barrel"/>
</dbReference>
<dbReference type="Gene3D" id="1.10.287.470">
    <property type="entry name" value="Helix hairpin bin"/>
    <property type="match status" value="1"/>
</dbReference>
<dbReference type="RefSeq" id="WP_131004040.1">
    <property type="nucleotide sequence ID" value="NZ_JBHSZR010000001.1"/>
</dbReference>